<dbReference type="InterPro" id="IPR011009">
    <property type="entry name" value="Kinase-like_dom_sf"/>
</dbReference>
<reference evidence="1 2" key="1">
    <citation type="submission" date="2018-01" db="EMBL/GenBank/DDBJ databases">
        <title>Genomic Encyclopedia of Type Strains, Phase III (KMG-III): the genomes of soil and plant-associated and newly described type strains.</title>
        <authorList>
            <person name="Whitman W."/>
        </authorList>
    </citation>
    <scope>NUCLEOTIDE SEQUENCE [LARGE SCALE GENOMIC DNA]</scope>
    <source>
        <strain evidence="1 2">JCM 18070</strain>
    </source>
</reference>
<dbReference type="Gene3D" id="3.90.550.10">
    <property type="entry name" value="Spore Coat Polysaccharide Biosynthesis Protein SpsA, Chain A"/>
    <property type="match status" value="1"/>
</dbReference>
<dbReference type="AlphaFoldDB" id="A0A2S4MM73"/>
<dbReference type="RefSeq" id="WP_103701802.1">
    <property type="nucleotide sequence ID" value="NZ_PQGA01000001.1"/>
</dbReference>
<organism evidence="1 2">
    <name type="scientific">Paraburkholderia eburnea</name>
    <dbReference type="NCBI Taxonomy" id="1189126"/>
    <lineage>
        <taxon>Bacteria</taxon>
        <taxon>Pseudomonadati</taxon>
        <taxon>Pseudomonadota</taxon>
        <taxon>Betaproteobacteria</taxon>
        <taxon>Burkholderiales</taxon>
        <taxon>Burkholderiaceae</taxon>
        <taxon>Paraburkholderia</taxon>
    </lineage>
</organism>
<proteinExistence type="predicted"/>
<gene>
    <name evidence="1" type="ORF">B0G62_101284</name>
</gene>
<dbReference type="EMBL" id="PQGA01000001">
    <property type="protein sequence ID" value="POR55888.1"/>
    <property type="molecule type" value="Genomic_DNA"/>
</dbReference>
<accession>A0A2S4MM73</accession>
<evidence type="ECO:0000313" key="2">
    <source>
        <dbReference type="Proteomes" id="UP000237381"/>
    </source>
</evidence>
<dbReference type="GO" id="GO:0016740">
    <property type="term" value="F:transferase activity"/>
    <property type="evidence" value="ECO:0007669"/>
    <property type="project" value="UniProtKB-KW"/>
</dbReference>
<sequence length="516" mass="58536">MLIINSGAYVTPEFQAEFGKIPPCMLPIGNKKLIEHQVQRLKAALPGRDIFLTLPSTFTPAINEKALLNALGVQCIPVPPNFRLTDSILYALNIRETEDDRVVLLHGDTLIDELPQDLDVIGIAETDDDYRWERELMPDNSQMVWCGYFSFSNVRTLIRALTLSEGDFPSAVRQYSEVRDLQRRVIPTWHDLGHVNTYFKSRASITTQRSFNSLDIQSGVLTKRGEPSIKIEAEAQWFKNLPISMRRFTPQLIDSGSGADGKPYYSLEYLPMSPLNELFVHGHNPPFFWGRILKLFQDYLQASRNNLPPDTDIEKISEDAISLYKDKTIARLQAFSEANDFDLKKKLRFDGRALPSTMAIAERCIELATKSACTPAIAHGDLCFSNVLFDSRGGHIKVIDPRGLNQDQELTIVGDQKYDLAKLCHSFIGLYDFIISGRYNLTEDSNGFHLSFDLDDRLKSIQQLFEKTELIPGVTFSDIIPLTVLLFLSMLPLHADHPQRQKALFANALRLYSKYL</sequence>
<dbReference type="Gene3D" id="3.90.1200.10">
    <property type="match status" value="1"/>
</dbReference>
<evidence type="ECO:0000313" key="1">
    <source>
        <dbReference type="EMBL" id="POR55888.1"/>
    </source>
</evidence>
<comment type="caution">
    <text evidence="1">The sequence shown here is derived from an EMBL/GenBank/DDBJ whole genome shotgun (WGS) entry which is preliminary data.</text>
</comment>
<protein>
    <submittedName>
        <fullName evidence="1">Phosphotransferase family enzyme</fullName>
    </submittedName>
</protein>
<dbReference type="SUPFAM" id="SSF53448">
    <property type="entry name" value="Nucleotide-diphospho-sugar transferases"/>
    <property type="match status" value="1"/>
</dbReference>
<dbReference type="OrthoDB" id="9814110at2"/>
<name>A0A2S4MM73_9BURK</name>
<dbReference type="InterPro" id="IPR029044">
    <property type="entry name" value="Nucleotide-diphossugar_trans"/>
</dbReference>
<dbReference type="Proteomes" id="UP000237381">
    <property type="component" value="Unassembled WGS sequence"/>
</dbReference>
<keyword evidence="1" id="KW-0808">Transferase</keyword>
<keyword evidence="2" id="KW-1185">Reference proteome</keyword>
<dbReference type="SUPFAM" id="SSF56112">
    <property type="entry name" value="Protein kinase-like (PK-like)"/>
    <property type="match status" value="1"/>
</dbReference>